<name>A0ABT7KX39_9BACI</name>
<dbReference type="Gene3D" id="1.10.10.10">
    <property type="entry name" value="Winged helix-like DNA-binding domain superfamily/Winged helix DNA-binding domain"/>
    <property type="match status" value="1"/>
</dbReference>
<dbReference type="Proteomes" id="UP001229716">
    <property type="component" value="Unassembled WGS sequence"/>
</dbReference>
<evidence type="ECO:0000313" key="1">
    <source>
        <dbReference type="EMBL" id="MDL2418689.1"/>
    </source>
</evidence>
<reference evidence="1 2" key="1">
    <citation type="journal article" date="2023" name="Int. J. Mol. Sci.">
        <title>Pathogenicity and Genomic Characterization of a Novel Genospecies, Bacillus shihchuchen, of the Bacillus cereus Group Isolated from Chinese Softshell Turtle (Pelodiscus sinensis).</title>
        <authorList>
            <person name="Cheng L.W."/>
            <person name="Byadgi O.V."/>
            <person name="Tsai C.E."/>
            <person name="Wang P.C."/>
            <person name="Chen S.C."/>
        </authorList>
    </citation>
    <scope>NUCLEOTIDE SEQUENCE [LARGE SCALE GENOMIC DNA]</scope>
    <source>
        <strain evidence="1 2">QF108-045</strain>
    </source>
</reference>
<protein>
    <recommendedName>
        <fullName evidence="3">Transcriptional regulator</fullName>
    </recommendedName>
</protein>
<comment type="caution">
    <text evidence="1">The sequence shown here is derived from an EMBL/GenBank/DDBJ whole genome shotgun (WGS) entry which is preliminary data.</text>
</comment>
<sequence>MTTIIPKQSLATHDVTKRFEKVSTDIFYYVQLGLIKPFDIALYVKYLELFNENYGYAFPTIYQLEDYMNCSRQSIVSANKRLVTAGLLIMRKHKNNNNIYFPLQPHTNEDLAKQVPHLLSELGKRREKIYSLADDDKVRFENLFEIQNH</sequence>
<keyword evidence="2" id="KW-1185">Reference proteome</keyword>
<accession>A0ABT7KX39</accession>
<evidence type="ECO:0000313" key="2">
    <source>
        <dbReference type="Proteomes" id="UP001229716"/>
    </source>
</evidence>
<dbReference type="InterPro" id="IPR036388">
    <property type="entry name" value="WH-like_DNA-bd_sf"/>
</dbReference>
<proteinExistence type="predicted"/>
<organism evidence="1 2">
    <name type="scientific">Bacillus shihchuchen</name>
    <dbReference type="NCBI Taxonomy" id="3036942"/>
    <lineage>
        <taxon>Bacteria</taxon>
        <taxon>Bacillati</taxon>
        <taxon>Bacillota</taxon>
        <taxon>Bacilli</taxon>
        <taxon>Bacillales</taxon>
        <taxon>Bacillaceae</taxon>
        <taxon>Bacillus</taxon>
        <taxon>Bacillus cereus group</taxon>
    </lineage>
</organism>
<dbReference type="EMBL" id="JASWHZ010000001">
    <property type="protein sequence ID" value="MDL2418689.1"/>
    <property type="molecule type" value="Genomic_DNA"/>
</dbReference>
<gene>
    <name evidence="1" type="ORF">P6F46_20510</name>
</gene>
<evidence type="ECO:0008006" key="3">
    <source>
        <dbReference type="Google" id="ProtNLM"/>
    </source>
</evidence>